<keyword evidence="3" id="KW-1185">Reference proteome</keyword>
<dbReference type="PROSITE" id="PS51192">
    <property type="entry name" value="HELICASE_ATP_BIND_1"/>
    <property type="match status" value="1"/>
</dbReference>
<evidence type="ECO:0000259" key="1">
    <source>
        <dbReference type="PROSITE" id="PS51192"/>
    </source>
</evidence>
<sequence>IDNALREWNGDPDSRRRVAAHMETHARDKETAAFLRAEYGDDLPAFPVTGEGMAQDMPWPKVQRRLAQLIQQGAFLPSVDHEAEPPQSHVLEPYVRYKPVVIAAVSEDTAYRNACGHFDREDAGIECNAAVRRAVLNAGDMELIRLFSDMPEFRRRLHQEVFDETYPQLHELLRPLSQEDIDEALRSWNGDMDSKRAVVRYMADRGRDKETAEWLSHEYGGGDNKSLFIIRAGSPEAMELPWPKVQHRLAQLIQQGAFLTGEEQEAPEPERPLGPSPTVREIFEHYLPIVKELVLSDVPYQNACKNSDRQNAYLEGGEAVKRAVSSIGDANFLRLYYDLTGFHNNLHQRVLDETYPMLAQAPGIAQQGRPADAPAQESDAAAYRLLSRLRSDCDYFLGEGQGAEKHLWAGSVKAQIAKMRELYDSLPEKPEWLTVEAIDAYERRMTGLEQAPPAPARDPDAPPYKVGDTVYLDDTAFEITALRDSEVQLLDPSLSYPIFRAESRESFERMLWRDDRNRPVTDFLAASMEGVNDDLRDVLVNGLLTQPDKEAIVNLFRKGAGNSAVASYLALSLAGRTETMELETGDTVDYFTSTFGIEAEIQDKFRSKLSASWRDTAPILRALCREWEHSRYRVEETSDAFEEPFILRDTMTGEYYDIDDVYQTFETEEEVRALAAQLNTGAAPEPPAPLEGIPAYQVGDEVALPYGDRELTGTVGYVGENDVRIDTGPYSWSHESVNREQFEDGLRQDGRNAALFTPEDEAPATENFRITDDALGVGNAREKYRRNVEAIRTLKQIEDAGRTATAAEQETLSRYVGWGGLPDAFDQDKEAWAAEYAELKDLLTPEEYASARASTLNAHYTSPTVARAIYEVVGNLGFHSGNILEPSCGVGNFFGLLPEGMAASKLYGVELDSISGRIAGQLYPKASIAVRGFEKTNFPDGFFDVAIGNVPFGGYKVVDSRYDKHNFFIHDYFLAKAIDKVRPGGVLAFITSNGVSGGTMDKKDRRAREYLAERCDLLGAIRLPNNAFAANAGTDMTTDILFLQKLDAPRQLGAQPPLWVQTDTLLEQDHTNGQGETRHNFVTVNRYFQQHPEMVLGELKIVSGPFGPQLTCQPLPDADLAQQLSQAVGHIHGQITEAELPDLGEGEEIDSSIPADPNVKNYSYTVVDGEVYYRENSRMVRPELNATAKARVKGMVELRDCMRELIDLQMDECPDEAIIRQQAKLEVLYDAFTSRYGLLNDRGNALAFADDSSYYLLCSLEVLDEDGRLERKADMFSKRTIKKHEAVTSVDTASEALAVSIAEKARVDMPYMEQLSGKTEDELAGELKGVIFRLPEPVGEDGSPRYAAADEYLSGNIREKLARARQAAEQAPALFQANVEALEQALPKDLDASEIDVRLGATWVDKRYIQQFMYETFRTPGYVRSKVHVNFSAFTAEWNVSGKNEIPWNDIAAFTTFGTERASAYRILEDSLNLRDVRIYDTITDPDGKERRVLNRDETTLAQQKQQAVKDAFRDWIWKDPDRRQTLVRKYNDLYNSTRPREYDGRHITFGGINPEIQLREHQLNAIAHVLYGDNVLLAHEVGAGKTFEMVAAAMESKRLGLCQKSLFAVPNHLIEQWASEFLRLYPSANILVARKKDFESRNRKKFCAKIATGDYDAVIMGHSQFERLPVSYERRERLLQQQLWEIEEGIEELRASGAERYSIKQLERTKRSLEARLDKLHDGTRKDDVVTFEQLGVDRLFIDEAHNYKNLFLYTKMRNVAGLSTTDAQKSSDMLLKCRYIDEVTDGRGVVFATGTPVSNSMTELYTMQRYLQHDLLGKQALTHFDNWASIFGETVTAIELAPEGTGYRARTRFARFFNLPELMAMFKEAADIKTADQLNLPVPEVEYHTEVAEPTEHQQTLVQELSERAAIVHSGQVDPRVDNMLKITSDGRKLGLDQRLINPMLPDDPRSKLNMCVGNILRIYQEGQADKLAQLVFCDISTPKTKAAANQERAARIAGDKTAGGAELHALGNLLDVEPDPPFSVYEDIRDKLIAGGIPAHQIAFIHDANTDARKKELFAKVRSGQVRVLMGSTFKMGAGMNVQDRLIALHDLDCPWRPGDLEQRKGRIVRQGNHNEKVH</sequence>
<accession>C0D7C5</accession>
<dbReference type="Gene3D" id="3.40.50.150">
    <property type="entry name" value="Vaccinia Virus protein VP39"/>
    <property type="match status" value="1"/>
</dbReference>
<feature type="domain" description="Helicase ATP-binding" evidence="1">
    <location>
        <begin position="1567"/>
        <end position="1786"/>
    </location>
</feature>
<dbReference type="InterPro" id="IPR000330">
    <property type="entry name" value="SNF2_N"/>
</dbReference>
<keyword evidence="2" id="KW-0378">Hydrolase</keyword>
<dbReference type="Pfam" id="PF00176">
    <property type="entry name" value="SNF2-rel_dom"/>
    <property type="match status" value="1"/>
</dbReference>
<organism evidence="2 3">
    <name type="scientific">[Clostridium] asparagiforme DSM 15981</name>
    <dbReference type="NCBI Taxonomy" id="518636"/>
    <lineage>
        <taxon>Bacteria</taxon>
        <taxon>Bacillati</taxon>
        <taxon>Bacillota</taxon>
        <taxon>Clostridia</taxon>
        <taxon>Lachnospirales</taxon>
        <taxon>Lachnospiraceae</taxon>
        <taxon>Enterocloster</taxon>
    </lineage>
</organism>
<dbReference type="SUPFAM" id="SSF52540">
    <property type="entry name" value="P-loop containing nucleoside triphosphate hydrolases"/>
    <property type="match status" value="2"/>
</dbReference>
<keyword evidence="2" id="KW-0547">Nucleotide-binding</keyword>
<feature type="non-terminal residue" evidence="2">
    <location>
        <position position="1"/>
    </location>
</feature>
<evidence type="ECO:0000313" key="2">
    <source>
        <dbReference type="EMBL" id="EEG52768.1"/>
    </source>
</evidence>
<protein>
    <submittedName>
        <fullName evidence="2">Helicase C-terminal domain protein</fullName>
    </submittedName>
</protein>
<keyword evidence="2" id="KW-0347">Helicase</keyword>
<dbReference type="Proteomes" id="UP000004756">
    <property type="component" value="Unassembled WGS sequence"/>
</dbReference>
<dbReference type="InterPro" id="IPR029063">
    <property type="entry name" value="SAM-dependent_MTases_sf"/>
</dbReference>
<evidence type="ECO:0000313" key="3">
    <source>
        <dbReference type="Proteomes" id="UP000004756"/>
    </source>
</evidence>
<proteinExistence type="predicted"/>
<dbReference type="HOGENOM" id="CLU_000181_0_0_9"/>
<name>C0D7C5_9FIRM</name>
<dbReference type="EMBL" id="ACCJ01000428">
    <property type="protein sequence ID" value="EEG52768.1"/>
    <property type="molecule type" value="Genomic_DNA"/>
</dbReference>
<dbReference type="Pfam" id="PF18824">
    <property type="entry name" value="LPD11"/>
    <property type="match status" value="1"/>
</dbReference>
<dbReference type="InterPro" id="IPR014001">
    <property type="entry name" value="Helicase_ATP-bd"/>
</dbReference>
<dbReference type="SUPFAM" id="SSF53335">
    <property type="entry name" value="S-adenosyl-L-methionine-dependent methyltransferases"/>
    <property type="match status" value="1"/>
</dbReference>
<dbReference type="SMART" id="SM00487">
    <property type="entry name" value="DEXDc"/>
    <property type="match status" value="1"/>
</dbReference>
<feature type="non-terminal residue" evidence="2">
    <location>
        <position position="2122"/>
    </location>
</feature>
<dbReference type="InterPro" id="IPR040789">
    <property type="entry name" value="LPD11"/>
</dbReference>
<gene>
    <name evidence="2" type="ORF">CLOSTASPAR_05172</name>
</gene>
<dbReference type="InterPro" id="IPR052933">
    <property type="entry name" value="DNA_Protect_Modify"/>
</dbReference>
<dbReference type="InterPro" id="IPR027417">
    <property type="entry name" value="P-loop_NTPase"/>
</dbReference>
<dbReference type="Gene3D" id="3.40.50.300">
    <property type="entry name" value="P-loop containing nucleotide triphosphate hydrolases"/>
    <property type="match status" value="2"/>
</dbReference>
<keyword evidence="2" id="KW-0067">ATP-binding</keyword>
<dbReference type="PRINTS" id="PR00507">
    <property type="entry name" value="N12N6MTFRASE"/>
</dbReference>
<dbReference type="RefSeq" id="WP_007716450.1">
    <property type="nucleotide sequence ID" value="NZ_GG657592.1"/>
</dbReference>
<dbReference type="PANTHER" id="PTHR41313">
    <property type="entry name" value="ADENINE-SPECIFIC METHYLTRANSFERASE"/>
    <property type="match status" value="1"/>
</dbReference>
<dbReference type="PANTHER" id="PTHR41313:SF1">
    <property type="entry name" value="DNA METHYLASE ADENINE-SPECIFIC DOMAIN-CONTAINING PROTEIN"/>
    <property type="match status" value="1"/>
</dbReference>
<comment type="caution">
    <text evidence="2">The sequence shown here is derived from an EMBL/GenBank/DDBJ whole genome shotgun (WGS) entry which is preliminary data.</text>
</comment>
<dbReference type="GO" id="GO:0004386">
    <property type="term" value="F:helicase activity"/>
    <property type="evidence" value="ECO:0007669"/>
    <property type="project" value="UniProtKB-KW"/>
</dbReference>
<reference evidence="2 3" key="2">
    <citation type="submission" date="2009-02" db="EMBL/GenBank/DDBJ databases">
        <title>Draft genome sequence of Clostridium asparagiforme (DSM 15981).</title>
        <authorList>
            <person name="Sudarsanam P."/>
            <person name="Ley R."/>
            <person name="Guruge J."/>
            <person name="Turnbaugh P.J."/>
            <person name="Mahowald M."/>
            <person name="Liep D."/>
            <person name="Gordon J."/>
        </authorList>
    </citation>
    <scope>NUCLEOTIDE SEQUENCE [LARGE SCALE GENOMIC DNA]</scope>
    <source>
        <strain evidence="2 3">DSM 15981</strain>
    </source>
</reference>
<dbReference type="GO" id="GO:0005524">
    <property type="term" value="F:ATP binding"/>
    <property type="evidence" value="ECO:0007669"/>
    <property type="project" value="InterPro"/>
</dbReference>
<reference evidence="2 3" key="1">
    <citation type="submission" date="2009-01" db="EMBL/GenBank/DDBJ databases">
        <authorList>
            <person name="Fulton L."/>
            <person name="Clifton S."/>
            <person name="Fulton B."/>
            <person name="Xu J."/>
            <person name="Minx P."/>
            <person name="Pepin K.H."/>
            <person name="Johnson M."/>
            <person name="Bhonagiri V."/>
            <person name="Nash W.E."/>
            <person name="Mardis E.R."/>
            <person name="Wilson R.K."/>
        </authorList>
    </citation>
    <scope>NUCLEOTIDE SEQUENCE [LARGE SCALE GENOMIC DNA]</scope>
    <source>
        <strain evidence="2 3">DSM 15981</strain>
    </source>
</reference>